<evidence type="ECO:0000256" key="1">
    <source>
        <dbReference type="SAM" id="Phobius"/>
    </source>
</evidence>
<feature type="transmembrane region" description="Helical" evidence="1">
    <location>
        <begin position="111"/>
        <end position="133"/>
    </location>
</feature>
<sequence length="170" mass="18645">MVGMSIATFSIIGEKQNRSLEPLLATPVKTWELLVGKVLAAAVPALVMTWLCSLLYMGGVYSYNPELFPMIVDYTWIIILCFISPAVALLSLGLGVIISSRSNDPRSAQNWGVFLILPVLFIIVGPILGIFALSITSLLVIGFVFTALTALVFYFGVKVFNRDAILTKWR</sequence>
<protein>
    <recommendedName>
        <fullName evidence="3">ABC-2 type transporter domain-containing protein</fullName>
    </recommendedName>
</protein>
<dbReference type="Pfam" id="PF12679">
    <property type="entry name" value="ABC2_membrane_2"/>
    <property type="match status" value="1"/>
</dbReference>
<keyword evidence="1" id="KW-0472">Membrane</keyword>
<organism evidence="2">
    <name type="scientific">marine sediment metagenome</name>
    <dbReference type="NCBI Taxonomy" id="412755"/>
    <lineage>
        <taxon>unclassified sequences</taxon>
        <taxon>metagenomes</taxon>
        <taxon>ecological metagenomes</taxon>
    </lineage>
</organism>
<gene>
    <name evidence="2" type="ORF">S12H4_22241</name>
</gene>
<feature type="transmembrane region" description="Helical" evidence="1">
    <location>
        <begin position="76"/>
        <end position="99"/>
    </location>
</feature>
<proteinExistence type="predicted"/>
<keyword evidence="1" id="KW-1133">Transmembrane helix</keyword>
<dbReference type="AlphaFoldDB" id="X1SFU4"/>
<feature type="transmembrane region" description="Helical" evidence="1">
    <location>
        <begin position="38"/>
        <end position="56"/>
    </location>
</feature>
<dbReference type="PANTHER" id="PTHR43471:SF1">
    <property type="entry name" value="ABC TRANSPORTER PERMEASE PROTEIN NOSY-RELATED"/>
    <property type="match status" value="1"/>
</dbReference>
<dbReference type="EMBL" id="BARW01011564">
    <property type="protein sequence ID" value="GAI74295.1"/>
    <property type="molecule type" value="Genomic_DNA"/>
</dbReference>
<accession>X1SFU4</accession>
<dbReference type="GO" id="GO:0140359">
    <property type="term" value="F:ABC-type transporter activity"/>
    <property type="evidence" value="ECO:0007669"/>
    <property type="project" value="InterPro"/>
</dbReference>
<evidence type="ECO:0008006" key="3">
    <source>
        <dbReference type="Google" id="ProtNLM"/>
    </source>
</evidence>
<feature type="transmembrane region" description="Helical" evidence="1">
    <location>
        <begin position="139"/>
        <end position="160"/>
    </location>
</feature>
<dbReference type="PANTHER" id="PTHR43471">
    <property type="entry name" value="ABC TRANSPORTER PERMEASE"/>
    <property type="match status" value="1"/>
</dbReference>
<evidence type="ECO:0000313" key="2">
    <source>
        <dbReference type="EMBL" id="GAI74295.1"/>
    </source>
</evidence>
<comment type="caution">
    <text evidence="2">The sequence shown here is derived from an EMBL/GenBank/DDBJ whole genome shotgun (WGS) entry which is preliminary data.</text>
</comment>
<keyword evidence="1" id="KW-0812">Transmembrane</keyword>
<reference evidence="2" key="1">
    <citation type="journal article" date="2014" name="Front. Microbiol.">
        <title>High frequency of phylogenetically diverse reductive dehalogenase-homologous genes in deep subseafloor sedimentary metagenomes.</title>
        <authorList>
            <person name="Kawai M."/>
            <person name="Futagami T."/>
            <person name="Toyoda A."/>
            <person name="Takaki Y."/>
            <person name="Nishi S."/>
            <person name="Hori S."/>
            <person name="Arai W."/>
            <person name="Tsubouchi T."/>
            <person name="Morono Y."/>
            <person name="Uchiyama I."/>
            <person name="Ito T."/>
            <person name="Fujiyama A."/>
            <person name="Inagaki F."/>
            <person name="Takami H."/>
        </authorList>
    </citation>
    <scope>NUCLEOTIDE SEQUENCE</scope>
    <source>
        <strain evidence="2">Expedition CK06-06</strain>
    </source>
</reference>
<dbReference type="GO" id="GO:0005886">
    <property type="term" value="C:plasma membrane"/>
    <property type="evidence" value="ECO:0007669"/>
    <property type="project" value="UniProtKB-SubCell"/>
</dbReference>
<name>X1SFU4_9ZZZZ</name>